<evidence type="ECO:0000256" key="2">
    <source>
        <dbReference type="ARBA" id="ARBA00022692"/>
    </source>
</evidence>
<dbReference type="GO" id="GO:0005794">
    <property type="term" value="C:Golgi apparatus"/>
    <property type="evidence" value="ECO:0007669"/>
    <property type="project" value="TreeGrafter"/>
</dbReference>
<evidence type="ECO:0000256" key="4">
    <source>
        <dbReference type="ARBA" id="ARBA00023136"/>
    </source>
</evidence>
<sequence>MPPRFNVPPTTRALLSILVLQSAVSFAIRYPQWMTGADVVVPYITLVPSLSLIYPWTFLTTTLVENNIFTFVIAGITLFYGGRYLERAWTPIEFAKFLVVASLIPNALTFGTLVFLFAITGNMHWTLTSINGTIPLQISFLVAFSQLVPAHTVTLFRGVISLRVPRSPLIHVLTIIILSLTTILSSASFFLVTNAFMTSWIYLRFYKTTLPDLETSQPSILRGDPSETFAFAEFFPDPVRPAIATLSAQVYQVLVTAKICTPFAQQDLGAARSEAYGQRGAGGAPGGARAEAERRRARALQHLDQRLQAATTGGSKPQAPLPQAPPASVHVQPQPDNQPTMLGETSYIPDREDDKN</sequence>
<dbReference type="AlphaFoldDB" id="A0A9P7Z876"/>
<feature type="transmembrane region" description="Helical" evidence="6">
    <location>
        <begin position="138"/>
        <end position="160"/>
    </location>
</feature>
<name>A0A9P7Z876_9HELO</name>
<comment type="caution">
    <text evidence="7">The sequence shown here is derived from an EMBL/GenBank/DDBJ whole genome shotgun (WGS) entry which is preliminary data.</text>
</comment>
<evidence type="ECO:0000256" key="5">
    <source>
        <dbReference type="SAM" id="MobiDB-lite"/>
    </source>
</evidence>
<dbReference type="InterPro" id="IPR035952">
    <property type="entry name" value="Rhomboid-like_sf"/>
</dbReference>
<feature type="transmembrane region" description="Helical" evidence="6">
    <location>
        <begin position="68"/>
        <end position="85"/>
    </location>
</feature>
<dbReference type="SMART" id="SM01160">
    <property type="entry name" value="DUF1751"/>
    <property type="match status" value="1"/>
</dbReference>
<feature type="transmembrane region" description="Helical" evidence="6">
    <location>
        <begin position="37"/>
        <end position="56"/>
    </location>
</feature>
<dbReference type="PANTHER" id="PTHR13377">
    <property type="entry name" value="PLACENTAL PROTEIN 6"/>
    <property type="match status" value="1"/>
</dbReference>
<evidence type="ECO:0000256" key="1">
    <source>
        <dbReference type="ARBA" id="ARBA00004141"/>
    </source>
</evidence>
<dbReference type="GO" id="GO:0006890">
    <property type="term" value="P:retrograde vesicle-mediated transport, Golgi to endoplasmic reticulum"/>
    <property type="evidence" value="ECO:0007669"/>
    <property type="project" value="InterPro"/>
</dbReference>
<protein>
    <submittedName>
        <fullName evidence="7">Eukaryotic integral membrane protein</fullName>
    </submittedName>
</protein>
<organism evidence="7 8">
    <name type="scientific">Calycina marina</name>
    <dbReference type="NCBI Taxonomy" id="1763456"/>
    <lineage>
        <taxon>Eukaryota</taxon>
        <taxon>Fungi</taxon>
        <taxon>Dikarya</taxon>
        <taxon>Ascomycota</taxon>
        <taxon>Pezizomycotina</taxon>
        <taxon>Leotiomycetes</taxon>
        <taxon>Helotiales</taxon>
        <taxon>Pezizellaceae</taxon>
        <taxon>Calycina</taxon>
    </lineage>
</organism>
<keyword evidence="4 6" id="KW-0472">Membrane</keyword>
<dbReference type="GO" id="GO:0016020">
    <property type="term" value="C:membrane"/>
    <property type="evidence" value="ECO:0007669"/>
    <property type="project" value="UniProtKB-SubCell"/>
</dbReference>
<evidence type="ECO:0000313" key="8">
    <source>
        <dbReference type="Proteomes" id="UP000887226"/>
    </source>
</evidence>
<dbReference type="SUPFAM" id="SSF144091">
    <property type="entry name" value="Rhomboid-like"/>
    <property type="match status" value="1"/>
</dbReference>
<evidence type="ECO:0000313" key="7">
    <source>
        <dbReference type="EMBL" id="KAG9246902.1"/>
    </source>
</evidence>
<feature type="transmembrane region" description="Helical" evidence="6">
    <location>
        <begin position="12"/>
        <end position="30"/>
    </location>
</feature>
<comment type="subcellular location">
    <subcellularLocation>
        <location evidence="1">Membrane</location>
        <topology evidence="1">Multi-pass membrane protein</topology>
    </subcellularLocation>
</comment>
<feature type="transmembrane region" description="Helical" evidence="6">
    <location>
        <begin position="97"/>
        <end position="118"/>
    </location>
</feature>
<dbReference type="Proteomes" id="UP000887226">
    <property type="component" value="Unassembled WGS sequence"/>
</dbReference>
<dbReference type="FunFam" id="1.20.1540.10:FF:000004">
    <property type="entry name" value="Transmembrane protein 115"/>
    <property type="match status" value="1"/>
</dbReference>
<proteinExistence type="predicted"/>
<dbReference type="Pfam" id="PF08551">
    <property type="entry name" value="DUF1751"/>
    <property type="match status" value="1"/>
</dbReference>
<dbReference type="OrthoDB" id="73612at2759"/>
<evidence type="ECO:0000256" key="3">
    <source>
        <dbReference type="ARBA" id="ARBA00022989"/>
    </source>
</evidence>
<dbReference type="InterPro" id="IPR013861">
    <property type="entry name" value="TMEM115/Pdh1/Rbl19"/>
</dbReference>
<feature type="transmembrane region" description="Helical" evidence="6">
    <location>
        <begin position="172"/>
        <end position="203"/>
    </location>
</feature>
<dbReference type="EMBL" id="MU253789">
    <property type="protein sequence ID" value="KAG9246902.1"/>
    <property type="molecule type" value="Genomic_DNA"/>
</dbReference>
<evidence type="ECO:0000256" key="6">
    <source>
        <dbReference type="SAM" id="Phobius"/>
    </source>
</evidence>
<keyword evidence="3 6" id="KW-1133">Transmembrane helix</keyword>
<accession>A0A9P7Z876</accession>
<keyword evidence="8" id="KW-1185">Reference proteome</keyword>
<dbReference type="PANTHER" id="PTHR13377:SF3">
    <property type="entry name" value="TRANSMEMBRANE PROTEIN 115"/>
    <property type="match status" value="1"/>
</dbReference>
<feature type="region of interest" description="Disordered" evidence="5">
    <location>
        <begin position="276"/>
        <end position="356"/>
    </location>
</feature>
<gene>
    <name evidence="7" type="ORF">BJ878DRAFT_495252</name>
</gene>
<reference evidence="7" key="1">
    <citation type="journal article" date="2021" name="IMA Fungus">
        <title>Genomic characterization of three marine fungi, including Emericellopsis atlantica sp. nov. with signatures of a generalist lifestyle and marine biomass degradation.</title>
        <authorList>
            <person name="Hagestad O.C."/>
            <person name="Hou L."/>
            <person name="Andersen J.H."/>
            <person name="Hansen E.H."/>
            <person name="Altermark B."/>
            <person name="Li C."/>
            <person name="Kuhnert E."/>
            <person name="Cox R.J."/>
            <person name="Crous P.W."/>
            <person name="Spatafora J.W."/>
            <person name="Lail K."/>
            <person name="Amirebrahimi M."/>
            <person name="Lipzen A."/>
            <person name="Pangilinan J."/>
            <person name="Andreopoulos W."/>
            <person name="Hayes R.D."/>
            <person name="Ng V."/>
            <person name="Grigoriev I.V."/>
            <person name="Jackson S.A."/>
            <person name="Sutton T.D.S."/>
            <person name="Dobson A.D.W."/>
            <person name="Rama T."/>
        </authorList>
    </citation>
    <scope>NUCLEOTIDE SEQUENCE</scope>
    <source>
        <strain evidence="7">TRa3180A</strain>
    </source>
</reference>
<keyword evidence="2 6" id="KW-0812">Transmembrane</keyword>